<dbReference type="RefSeq" id="WP_013162930.1">
    <property type="nucleotide sequence ID" value="NC_014216.1"/>
</dbReference>
<evidence type="ECO:0000256" key="4">
    <source>
        <dbReference type="ARBA" id="ARBA00022741"/>
    </source>
</evidence>
<keyword evidence="7 9" id="KW-0234">DNA repair</keyword>
<gene>
    <name evidence="12" type="ordered locus">DaAHT2_0696</name>
</gene>
<dbReference type="PANTHER" id="PTHR11059">
    <property type="entry name" value="DNA REPAIR PROTEIN RECN"/>
    <property type="match status" value="1"/>
</dbReference>
<dbReference type="Gene3D" id="3.40.50.300">
    <property type="entry name" value="P-loop containing nucleotide triphosphate hydrolases"/>
    <property type="match status" value="2"/>
</dbReference>
<protein>
    <recommendedName>
        <fullName evidence="3 9">DNA repair protein RecN</fullName>
    </recommendedName>
    <alternativeName>
        <fullName evidence="8 9">Recombination protein N</fullName>
    </alternativeName>
</protein>
<accession>D6Z1E5</accession>
<evidence type="ECO:0000256" key="3">
    <source>
        <dbReference type="ARBA" id="ARBA00021315"/>
    </source>
</evidence>
<dbReference type="Proteomes" id="UP000001508">
    <property type="component" value="Chromosome"/>
</dbReference>
<dbReference type="NCBIfam" id="TIGR00634">
    <property type="entry name" value="recN"/>
    <property type="match status" value="1"/>
</dbReference>
<evidence type="ECO:0000256" key="2">
    <source>
        <dbReference type="ARBA" id="ARBA00009441"/>
    </source>
</evidence>
<dbReference type="CDD" id="cd03241">
    <property type="entry name" value="ABC_RecN"/>
    <property type="match status" value="2"/>
</dbReference>
<dbReference type="SUPFAM" id="SSF52540">
    <property type="entry name" value="P-loop containing nucleoside triphosphate hydrolases"/>
    <property type="match status" value="1"/>
</dbReference>
<evidence type="ECO:0000259" key="11">
    <source>
        <dbReference type="Pfam" id="PF02463"/>
    </source>
</evidence>
<dbReference type="STRING" id="589865.DaAHT2_0696"/>
<keyword evidence="6" id="KW-0067">ATP-binding</keyword>
<dbReference type="eggNOG" id="COG0497">
    <property type="taxonomic scope" value="Bacteria"/>
</dbReference>
<dbReference type="GO" id="GO:0006281">
    <property type="term" value="P:DNA repair"/>
    <property type="evidence" value="ECO:0007669"/>
    <property type="project" value="UniProtKB-KW"/>
</dbReference>
<dbReference type="PIRSF" id="PIRSF003128">
    <property type="entry name" value="RecN"/>
    <property type="match status" value="1"/>
</dbReference>
<dbReference type="GO" id="GO:0005524">
    <property type="term" value="F:ATP binding"/>
    <property type="evidence" value="ECO:0007669"/>
    <property type="project" value="UniProtKB-KW"/>
</dbReference>
<keyword evidence="4" id="KW-0547">Nucleotide-binding</keyword>
<evidence type="ECO:0000256" key="10">
    <source>
        <dbReference type="SAM" id="Coils"/>
    </source>
</evidence>
<dbReference type="EMBL" id="CP001940">
    <property type="protein sequence ID" value="ADH85400.1"/>
    <property type="molecule type" value="Genomic_DNA"/>
</dbReference>
<dbReference type="InParanoid" id="D6Z1E5"/>
<dbReference type="HOGENOM" id="CLU_018297_3_1_7"/>
<dbReference type="GO" id="GO:0043590">
    <property type="term" value="C:bacterial nucleoid"/>
    <property type="evidence" value="ECO:0007669"/>
    <property type="project" value="TreeGrafter"/>
</dbReference>
<dbReference type="Pfam" id="PF02463">
    <property type="entry name" value="SMC_N"/>
    <property type="match status" value="1"/>
</dbReference>
<evidence type="ECO:0000256" key="8">
    <source>
        <dbReference type="ARBA" id="ARBA00033408"/>
    </source>
</evidence>
<keyword evidence="13" id="KW-1185">Reference proteome</keyword>
<dbReference type="KEGG" id="dak:DaAHT2_0696"/>
<feature type="coiled-coil region" evidence="10">
    <location>
        <begin position="330"/>
        <end position="381"/>
    </location>
</feature>
<dbReference type="InterPro" id="IPR003395">
    <property type="entry name" value="RecF/RecN/SMC_N"/>
</dbReference>
<keyword evidence="10" id="KW-0175">Coiled coil</keyword>
<dbReference type="OrthoDB" id="9806954at2"/>
<proteinExistence type="inferred from homology"/>
<keyword evidence="5 9" id="KW-0227">DNA damage</keyword>
<dbReference type="InterPro" id="IPR004604">
    <property type="entry name" value="DNA_recomb/repair_RecN"/>
</dbReference>
<dbReference type="FunCoup" id="D6Z1E5">
    <property type="interactions" value="417"/>
</dbReference>
<dbReference type="FunFam" id="3.40.50.300:FF:000356">
    <property type="entry name" value="DNA repair protein RecN"/>
    <property type="match status" value="1"/>
</dbReference>
<comment type="function">
    <text evidence="1 9">May be involved in recombinational repair of damaged DNA.</text>
</comment>
<evidence type="ECO:0000256" key="1">
    <source>
        <dbReference type="ARBA" id="ARBA00003618"/>
    </source>
</evidence>
<dbReference type="AlphaFoldDB" id="D6Z1E5"/>
<dbReference type="InterPro" id="IPR027417">
    <property type="entry name" value="P-loop_NTPase"/>
</dbReference>
<sequence length="582" mass="63641">MLKELWIKNLALVEELRLSPGSGLAVLTGETGAGKSIILQAVHLLAGGRASADWVRGGAEQATVEAFFEFDPGHEELVQLLSAAGLELPDKDGPQGHAKDEPAGELIVKRIISAKGKSRFYLNGSMATAATVGSLVEHLVSVASQHDHQQLLQPRYHLECIDAAGNLLEQRQALAVLFDQWQEVKNRLLQLRTQEQDKEQRRDFLAFQCREIEEIAPEAGEDERLAEQKDRLKFADTLIDLGRKSYAALAEKIGTPLAAVRKNLQEMAARDEGIGKLAEDVAGAAFVLEDAQMELVRYLDGLPNDAAALDQVTARIDQLQKLKRKYGPTLEEVLTFARQARAELDTLENMDAALAELEAEVARREAELMAAAAELSAARRRVADDFVARVGAELSSLALAQARFAVQMPAGEPARITRLGWDKPEFVFSANPGEELRPLARVASGGELSRLMLALKCVLARQDKVESVVFDEVDAGISGQAAESVARKIRQLAGHHQVICITHLPQIAAGADEHYLVAKSQRNGRTITEIDRLPEKRRPHELARMLDGAAVSDKTLAYATELINRTTAEKKQLTAKMRGGAK</sequence>
<dbReference type="GO" id="GO:0009432">
    <property type="term" value="P:SOS response"/>
    <property type="evidence" value="ECO:0007669"/>
    <property type="project" value="TreeGrafter"/>
</dbReference>
<evidence type="ECO:0000256" key="7">
    <source>
        <dbReference type="ARBA" id="ARBA00023204"/>
    </source>
</evidence>
<dbReference type="PANTHER" id="PTHR11059:SF0">
    <property type="entry name" value="DNA REPAIR PROTEIN RECN"/>
    <property type="match status" value="1"/>
</dbReference>
<feature type="domain" description="RecF/RecN/SMC N-terminal" evidence="11">
    <location>
        <begin position="2"/>
        <end position="522"/>
    </location>
</feature>
<comment type="similarity">
    <text evidence="2 9">Belongs to the RecN family.</text>
</comment>
<name>D6Z1E5_DESAT</name>
<evidence type="ECO:0000256" key="9">
    <source>
        <dbReference type="PIRNR" id="PIRNR003128"/>
    </source>
</evidence>
<dbReference type="GO" id="GO:0006310">
    <property type="term" value="P:DNA recombination"/>
    <property type="evidence" value="ECO:0007669"/>
    <property type="project" value="InterPro"/>
</dbReference>
<reference evidence="13" key="1">
    <citation type="submission" date="2010-02" db="EMBL/GenBank/DDBJ databases">
        <title>Complete sequence of Desulfurivibrio alkaliphilus AHT2.</title>
        <authorList>
            <consortium name="US DOE Joint Genome Institute"/>
            <person name="Pitluck S."/>
            <person name="Chertkov O."/>
            <person name="Detter J.C."/>
            <person name="Han C."/>
            <person name="Tapia R."/>
            <person name="Larimer F."/>
            <person name="Land M."/>
            <person name="Hauser L."/>
            <person name="Kyrpides N."/>
            <person name="Mikhailova N."/>
            <person name="Sorokin D.Y."/>
            <person name="Muyzer G."/>
            <person name="Woyke T."/>
        </authorList>
    </citation>
    <scope>NUCLEOTIDE SEQUENCE [LARGE SCALE GENOMIC DNA]</scope>
    <source>
        <strain evidence="13">DSM 19089 / UNIQEM U267 / AHT2</strain>
    </source>
</reference>
<evidence type="ECO:0000313" key="13">
    <source>
        <dbReference type="Proteomes" id="UP000001508"/>
    </source>
</evidence>
<evidence type="ECO:0000256" key="6">
    <source>
        <dbReference type="ARBA" id="ARBA00022840"/>
    </source>
</evidence>
<organism evidence="12 13">
    <name type="scientific">Desulfurivibrio alkaliphilus (strain DSM 19089 / UNIQEM U267 / AHT2)</name>
    <dbReference type="NCBI Taxonomy" id="589865"/>
    <lineage>
        <taxon>Bacteria</taxon>
        <taxon>Pseudomonadati</taxon>
        <taxon>Thermodesulfobacteriota</taxon>
        <taxon>Desulfobulbia</taxon>
        <taxon>Desulfobulbales</taxon>
        <taxon>Desulfobulbaceae</taxon>
        <taxon>Desulfurivibrio</taxon>
    </lineage>
</organism>
<evidence type="ECO:0000256" key="5">
    <source>
        <dbReference type="ARBA" id="ARBA00022763"/>
    </source>
</evidence>
<evidence type="ECO:0000313" key="12">
    <source>
        <dbReference type="EMBL" id="ADH85400.1"/>
    </source>
</evidence>